<dbReference type="InterPro" id="IPR056398">
    <property type="entry name" value="Tudor_Coilin"/>
</dbReference>
<evidence type="ECO:0000259" key="3">
    <source>
        <dbReference type="Pfam" id="PF24054"/>
    </source>
</evidence>
<feature type="region of interest" description="Disordered" evidence="1">
    <location>
        <begin position="767"/>
        <end position="802"/>
    </location>
</feature>
<reference evidence="4 5" key="1">
    <citation type="submission" date="2017-03" db="EMBL/GenBank/DDBJ databases">
        <title>Genomes of endolithic fungi from Antarctica.</title>
        <authorList>
            <person name="Coleine C."/>
            <person name="Masonjones S."/>
            <person name="Stajich J.E."/>
        </authorList>
    </citation>
    <scope>NUCLEOTIDE SEQUENCE [LARGE SCALE GENOMIC DNA]</scope>
    <source>
        <strain evidence="4 5">CCFEE 5187</strain>
    </source>
</reference>
<proteinExistence type="predicted"/>
<feature type="region of interest" description="Disordered" evidence="1">
    <location>
        <begin position="1036"/>
        <end position="1077"/>
    </location>
</feature>
<feature type="domain" description="Coilin tudor" evidence="2">
    <location>
        <begin position="873"/>
        <end position="981"/>
    </location>
</feature>
<feature type="compositionally biased region" description="Basic residues" evidence="1">
    <location>
        <begin position="783"/>
        <end position="792"/>
    </location>
</feature>
<protein>
    <submittedName>
        <fullName evidence="4">Uncharacterized protein</fullName>
    </submittedName>
</protein>
<dbReference type="EMBL" id="NAJN01000222">
    <property type="protein sequence ID" value="TKA76741.1"/>
    <property type="molecule type" value="Genomic_DNA"/>
</dbReference>
<evidence type="ECO:0000313" key="4">
    <source>
        <dbReference type="EMBL" id="TKA76741.1"/>
    </source>
</evidence>
<dbReference type="OrthoDB" id="5368821at2759"/>
<organism evidence="4 5">
    <name type="scientific">Cryomyces minteri</name>
    <dbReference type="NCBI Taxonomy" id="331657"/>
    <lineage>
        <taxon>Eukaryota</taxon>
        <taxon>Fungi</taxon>
        <taxon>Dikarya</taxon>
        <taxon>Ascomycota</taxon>
        <taxon>Pezizomycotina</taxon>
        <taxon>Dothideomycetes</taxon>
        <taxon>Dothideomycetes incertae sedis</taxon>
        <taxon>Cryomyces</taxon>
    </lineage>
</organism>
<feature type="compositionally biased region" description="Acidic residues" evidence="1">
    <location>
        <begin position="247"/>
        <end position="257"/>
    </location>
</feature>
<feature type="compositionally biased region" description="Basic residues" evidence="1">
    <location>
        <begin position="538"/>
        <end position="548"/>
    </location>
</feature>
<feature type="compositionally biased region" description="Polar residues" evidence="1">
    <location>
        <begin position="649"/>
        <end position="659"/>
    </location>
</feature>
<dbReference type="Pfam" id="PF23086">
    <property type="entry name" value="Tudor_Coilin"/>
    <property type="match status" value="1"/>
</dbReference>
<accession>A0A4U0XK35</accession>
<feature type="compositionally biased region" description="Low complexity" evidence="1">
    <location>
        <begin position="293"/>
        <end position="311"/>
    </location>
</feature>
<evidence type="ECO:0000313" key="5">
    <source>
        <dbReference type="Proteomes" id="UP000308768"/>
    </source>
</evidence>
<keyword evidence="5" id="KW-1185">Reference proteome</keyword>
<comment type="caution">
    <text evidence="4">The sequence shown here is derived from an EMBL/GenBank/DDBJ whole genome shotgun (WGS) entry which is preliminary data.</text>
</comment>
<gene>
    <name evidence="4" type="ORF">B0A49_02711</name>
</gene>
<feature type="compositionally biased region" description="Basic and acidic residues" evidence="1">
    <location>
        <begin position="270"/>
        <end position="282"/>
    </location>
</feature>
<name>A0A4U0XK35_9PEZI</name>
<sequence length="1077" mass="118990">MLWNTGDEKTSSTTVAQFLEQVNEIVPLEAEQWGFEDYVVEITGYECLHFQKLESVCKDEDVVSIRPLQTSEVRARTLSGRYQISSDGKHLIDGIAFGRPYLRRPDRPPVKIPPRKRRRVTNSNDDEDEPLTIKEATVSQGGVLSTTFGHMERAEEYGNLLEFQRGSEHDDGPGEPSRKRKRVQFEDGRVNGGLEAEEDDEDFVPGISNAKRRAIATTDGGARPRTRSAEQPTNNGRQGLELLSLASDEEDEIDENFDVGTDSNSSTSDSSEHSTDEMNEVRSEEDEEIVNMSSDSDSSKDTSSSDAASDSDSSEGINVEIEKLISVRKSKARGSISDLGSSETTSVSTASSESTSSSSDDEEPSSQEEASSEGEVPSERDDSSSEDGSSEDEQPEEITSRFTNDQRSNLHDVDVLRADLQKGLDAVRLAMYRPATSEAGKQYVQATEDRASWNCTNNKKTHKLSKPLRNPVSLKNVLSEISQERSNDLSSSDAPVQAETATGTESTRSSDTKWQSSSAVSSRPKTVQAFVPPYHGKTATKSRNQRRKAAKKLNYFKKLNVLPPDATLEDLKKYSKPEEEMGDSDAHVGRPEKSSQEVDFEARRQALLAAIASGGVEITRNRPDIIMNDDIDDNVVNIAVDMPAAGGSNDATVNDGQNEGSERETAVNEPLLDGTDENEARKKRRLRTPKTHEDSEKLRSRLMEQAKSKKYSTAIATTTDTAVSVTGADTLEEDAEGDSDAWKCKIKLTAVECCGDHVQLSTPPFPFYQRWDPQQQNYPRGPSGKKRKRNSKKYYQGGQAEMYEPYEPEYEEDEHVTLNYDDYEDERLPGADAEETFDDNKYDEDEMVDDQLMQEIDSAAAHETDDMPPLPEDMSTLPALQAADVKVGSVIAFKQLEVSAATQWSPKISDYRTARIENMSDSTAELYLTLAKRDRPQKEVDEEGSRVYEKFEMAGYESEEAEDNGVVAMQLHDLVEPKLVAAADRDGGSIETLAAEDVVVRDEHSDEVGGSEGAVEESAGAEYRINNFVKQEDLAEEAKADVTLGADEEGEPSGFTPPMSTALETHREDLQRVGTSA</sequence>
<evidence type="ECO:0000256" key="1">
    <source>
        <dbReference type="SAM" id="MobiDB-lite"/>
    </source>
</evidence>
<feature type="region of interest" description="Disordered" evidence="1">
    <location>
        <begin position="162"/>
        <end position="411"/>
    </location>
</feature>
<feature type="region of interest" description="Disordered" evidence="1">
    <location>
        <begin position="643"/>
        <end position="697"/>
    </location>
</feature>
<dbReference type="STRING" id="331657.A0A4U0XK35"/>
<dbReference type="Pfam" id="PF24054">
    <property type="entry name" value="DUF7357"/>
    <property type="match status" value="1"/>
</dbReference>
<feature type="compositionally biased region" description="Acidic residues" evidence="1">
    <location>
        <begin position="359"/>
        <end position="372"/>
    </location>
</feature>
<feature type="region of interest" description="Disordered" evidence="1">
    <location>
        <begin position="575"/>
        <end position="596"/>
    </location>
</feature>
<feature type="compositionally biased region" description="Acidic residues" evidence="1">
    <location>
        <begin position="384"/>
        <end position="396"/>
    </location>
</feature>
<feature type="region of interest" description="Disordered" evidence="1">
    <location>
        <begin position="480"/>
        <end position="548"/>
    </location>
</feature>
<dbReference type="InterPro" id="IPR055781">
    <property type="entry name" value="DUF7357"/>
</dbReference>
<feature type="compositionally biased region" description="Polar residues" evidence="1">
    <location>
        <begin position="488"/>
        <end position="525"/>
    </location>
</feature>
<feature type="domain" description="DUF7357" evidence="3">
    <location>
        <begin position="2"/>
        <end position="115"/>
    </location>
</feature>
<feature type="compositionally biased region" description="Low complexity" evidence="1">
    <location>
        <begin position="340"/>
        <end position="358"/>
    </location>
</feature>
<dbReference type="Proteomes" id="UP000308768">
    <property type="component" value="Unassembled WGS sequence"/>
</dbReference>
<feature type="region of interest" description="Disordered" evidence="1">
    <location>
        <begin position="102"/>
        <end position="138"/>
    </location>
</feature>
<dbReference type="AlphaFoldDB" id="A0A4U0XK35"/>
<evidence type="ECO:0000259" key="2">
    <source>
        <dbReference type="Pfam" id="PF23086"/>
    </source>
</evidence>